<keyword evidence="5" id="KW-1185">Reference proteome</keyword>
<dbReference type="InterPro" id="IPR003595">
    <property type="entry name" value="Tyr_Pase_cat"/>
</dbReference>
<dbReference type="InterPro" id="IPR000242">
    <property type="entry name" value="PTP_cat"/>
</dbReference>
<dbReference type="PANTHER" id="PTHR46163">
    <property type="entry name" value="TYROSINE-PROTEIN PHOSPHATASE-RELATED"/>
    <property type="match status" value="1"/>
</dbReference>
<protein>
    <submittedName>
        <fullName evidence="6">Protein-tyrosine phosphatase</fullName>
    </submittedName>
</protein>
<name>A0A3P8BJB2_HELPZ</name>
<dbReference type="InterPro" id="IPR016130">
    <property type="entry name" value="Tyr_Pase_AS"/>
</dbReference>
<dbReference type="PANTHER" id="PTHR46163:SF5">
    <property type="entry name" value="TYROSINE-PROTEIN PHOSPHATASE"/>
    <property type="match status" value="1"/>
</dbReference>
<feature type="compositionally biased region" description="Pro residues" evidence="1">
    <location>
        <begin position="390"/>
        <end position="414"/>
    </location>
</feature>
<dbReference type="WBParaSite" id="HPBE_0001627801-mRNA-1">
    <property type="protein sequence ID" value="HPBE_0001627801-mRNA-1"/>
    <property type="gene ID" value="HPBE_0001627801"/>
</dbReference>
<dbReference type="SMART" id="SM00194">
    <property type="entry name" value="PTPc"/>
    <property type="match status" value="1"/>
</dbReference>
<dbReference type="PRINTS" id="PR00700">
    <property type="entry name" value="PRTYPHPHTASE"/>
</dbReference>
<evidence type="ECO:0000259" key="3">
    <source>
        <dbReference type="PROSITE" id="PS50056"/>
    </source>
</evidence>
<organism evidence="4">
    <name type="scientific">Heligmosomoides polygyrus</name>
    <name type="common">Parasitic roundworm</name>
    <dbReference type="NCBI Taxonomy" id="6339"/>
    <lineage>
        <taxon>Eukaryota</taxon>
        <taxon>Metazoa</taxon>
        <taxon>Ecdysozoa</taxon>
        <taxon>Nematoda</taxon>
        <taxon>Chromadorea</taxon>
        <taxon>Rhabditida</taxon>
        <taxon>Rhabditina</taxon>
        <taxon>Rhabditomorpha</taxon>
        <taxon>Strongyloidea</taxon>
        <taxon>Heligmosomidae</taxon>
        <taxon>Heligmosomoides</taxon>
    </lineage>
</organism>
<feature type="compositionally biased region" description="Pro residues" evidence="1">
    <location>
        <begin position="355"/>
        <end position="367"/>
    </location>
</feature>
<dbReference type="CDD" id="cd00047">
    <property type="entry name" value="PTPc"/>
    <property type="match status" value="1"/>
</dbReference>
<dbReference type="SUPFAM" id="SSF52799">
    <property type="entry name" value="(Phosphotyrosine protein) phosphatases II"/>
    <property type="match status" value="1"/>
</dbReference>
<reference evidence="4 5" key="1">
    <citation type="submission" date="2018-11" db="EMBL/GenBank/DDBJ databases">
        <authorList>
            <consortium name="Pathogen Informatics"/>
        </authorList>
    </citation>
    <scope>NUCLEOTIDE SEQUENCE [LARGE SCALE GENOMIC DNA]</scope>
</reference>
<dbReference type="OrthoDB" id="10253954at2759"/>
<feature type="domain" description="Tyrosine specific protein phosphatases" evidence="3">
    <location>
        <begin position="181"/>
        <end position="254"/>
    </location>
</feature>
<dbReference type="Pfam" id="PF00102">
    <property type="entry name" value="Y_phosphatase"/>
    <property type="match status" value="1"/>
</dbReference>
<reference evidence="6" key="2">
    <citation type="submission" date="2019-09" db="UniProtKB">
        <authorList>
            <consortium name="WormBaseParasite"/>
        </authorList>
    </citation>
    <scope>IDENTIFICATION</scope>
</reference>
<accession>A0A3P8BJB2</accession>
<evidence type="ECO:0000256" key="1">
    <source>
        <dbReference type="SAM" id="MobiDB-lite"/>
    </source>
</evidence>
<feature type="compositionally biased region" description="Low complexity" evidence="1">
    <location>
        <begin position="308"/>
        <end position="318"/>
    </location>
</feature>
<evidence type="ECO:0000313" key="5">
    <source>
        <dbReference type="Proteomes" id="UP000050761"/>
    </source>
</evidence>
<dbReference type="PROSITE" id="PS00383">
    <property type="entry name" value="TYR_PHOSPHATASE_1"/>
    <property type="match status" value="1"/>
</dbReference>
<dbReference type="Proteomes" id="UP000050761">
    <property type="component" value="Unassembled WGS sequence"/>
</dbReference>
<dbReference type="AlphaFoldDB" id="A0A3P8BJB2"/>
<feature type="compositionally biased region" description="Low complexity" evidence="1">
    <location>
        <begin position="368"/>
        <end position="385"/>
    </location>
</feature>
<dbReference type="InterPro" id="IPR000387">
    <property type="entry name" value="Tyr_Pase_dom"/>
</dbReference>
<dbReference type="InterPro" id="IPR052782">
    <property type="entry name" value="Oocyte-zygote_transition_reg"/>
</dbReference>
<feature type="non-terminal residue" evidence="4">
    <location>
        <position position="1"/>
    </location>
</feature>
<evidence type="ECO:0000259" key="2">
    <source>
        <dbReference type="PROSITE" id="PS50055"/>
    </source>
</evidence>
<dbReference type="EMBL" id="UZAH01029322">
    <property type="protein sequence ID" value="VDP05434.1"/>
    <property type="molecule type" value="Genomic_DNA"/>
</dbReference>
<feature type="domain" description="Tyrosine-protein phosphatase" evidence="2">
    <location>
        <begin position="13"/>
        <end position="263"/>
    </location>
</feature>
<dbReference type="Gene3D" id="3.90.190.10">
    <property type="entry name" value="Protein tyrosine phosphatase superfamily"/>
    <property type="match status" value="1"/>
</dbReference>
<gene>
    <name evidence="4" type="ORF">HPBE_LOCUS16277</name>
</gene>
<evidence type="ECO:0000313" key="6">
    <source>
        <dbReference type="WBParaSite" id="HPBE_0001627801-mRNA-1"/>
    </source>
</evidence>
<dbReference type="GO" id="GO:0004725">
    <property type="term" value="F:protein tyrosine phosphatase activity"/>
    <property type="evidence" value="ECO:0007669"/>
    <property type="project" value="InterPro"/>
</dbReference>
<dbReference type="SMART" id="SM00404">
    <property type="entry name" value="PTPc_motif"/>
    <property type="match status" value="1"/>
</dbReference>
<feature type="region of interest" description="Disordered" evidence="1">
    <location>
        <begin position="308"/>
        <end position="442"/>
    </location>
</feature>
<evidence type="ECO:0000313" key="4">
    <source>
        <dbReference type="EMBL" id="VDP05434.1"/>
    </source>
</evidence>
<sequence>ILQGVFDIGVEGLLAEYAILKPYLASNYAREIFDQNPTKNRYKDVICNDLTRVIIKDGKGSDYIHANYVKGDHLQNTFICTQGPIIATIVDFWRMILSENVSHIIMLCDTIEQGKMKCEQYWPNEQDEKMEISDFTLTNLKVSTVDPHVVRSTIDIAVAGGQHHKVKHHRWRTWPDKTVPKSLLAVFRILQSVRGSSNPIVVHCSAGIGRTGSMVAIEMGLQTLLAGQKLVLLELCRHLRDQRMHSVQVEVQYVYIAEALCEYGKAMGYWNKPELLSQYQYVKFKAAFDDYVAKLTAQQQLKQQMQQQQMQMQQQQQQNPAGAPMGGGVASPMQSPFMSPVEPPPPARVAGGANIPPPPPPPRPPPYAAAAPAPIAQATPVAPAAQKTTPGPPPYPGGAPPPPKIAPSCPPKPKTPAATRLPVAQSPVAPAENGGQFAPVAPRSVYAAYLR</sequence>
<dbReference type="InterPro" id="IPR029021">
    <property type="entry name" value="Prot-tyrosine_phosphatase-like"/>
</dbReference>
<dbReference type="PROSITE" id="PS50056">
    <property type="entry name" value="TYR_PHOSPHATASE_2"/>
    <property type="match status" value="1"/>
</dbReference>
<proteinExistence type="predicted"/>
<dbReference type="PROSITE" id="PS50055">
    <property type="entry name" value="TYR_PHOSPHATASE_PTP"/>
    <property type="match status" value="1"/>
</dbReference>